<dbReference type="AlphaFoldDB" id="A0AAD5ND12"/>
<evidence type="ECO:0000313" key="3">
    <source>
        <dbReference type="Proteomes" id="UP001196413"/>
    </source>
</evidence>
<name>A0AAD5ND12_PARTN</name>
<dbReference type="Proteomes" id="UP001196413">
    <property type="component" value="Unassembled WGS sequence"/>
</dbReference>
<gene>
    <name evidence="2" type="ORF">KIN20_024875</name>
</gene>
<feature type="region of interest" description="Disordered" evidence="1">
    <location>
        <begin position="13"/>
        <end position="39"/>
    </location>
</feature>
<sequence>MVYVKAKIIVEPKRTQNRSRKRSSSPCESVKKSDPQNDAAQTTNKSFFLLSILTQGVVNKMIRSIKSDINLLQRAATP</sequence>
<protein>
    <submittedName>
        <fullName evidence="2">Uncharacterized protein</fullName>
    </submittedName>
</protein>
<accession>A0AAD5ND12</accession>
<comment type="caution">
    <text evidence="2">The sequence shown here is derived from an EMBL/GenBank/DDBJ whole genome shotgun (WGS) entry which is preliminary data.</text>
</comment>
<proteinExistence type="predicted"/>
<keyword evidence="3" id="KW-1185">Reference proteome</keyword>
<evidence type="ECO:0000256" key="1">
    <source>
        <dbReference type="SAM" id="MobiDB-lite"/>
    </source>
</evidence>
<dbReference type="EMBL" id="JAHQIW010005046">
    <property type="protein sequence ID" value="KAJ1364724.1"/>
    <property type="molecule type" value="Genomic_DNA"/>
</dbReference>
<reference evidence="2" key="1">
    <citation type="submission" date="2021-06" db="EMBL/GenBank/DDBJ databases">
        <title>Parelaphostrongylus tenuis whole genome reference sequence.</title>
        <authorList>
            <person name="Garwood T.J."/>
            <person name="Larsen P.A."/>
            <person name="Fountain-Jones N.M."/>
            <person name="Garbe J.R."/>
            <person name="Macchietto M.G."/>
            <person name="Kania S.A."/>
            <person name="Gerhold R.W."/>
            <person name="Richards J.E."/>
            <person name="Wolf T.M."/>
        </authorList>
    </citation>
    <scope>NUCLEOTIDE SEQUENCE</scope>
    <source>
        <strain evidence="2">MNPRO001-30</strain>
        <tissue evidence="2">Meninges</tissue>
    </source>
</reference>
<evidence type="ECO:0000313" key="2">
    <source>
        <dbReference type="EMBL" id="KAJ1364724.1"/>
    </source>
</evidence>
<organism evidence="2 3">
    <name type="scientific">Parelaphostrongylus tenuis</name>
    <name type="common">Meningeal worm</name>
    <dbReference type="NCBI Taxonomy" id="148309"/>
    <lineage>
        <taxon>Eukaryota</taxon>
        <taxon>Metazoa</taxon>
        <taxon>Ecdysozoa</taxon>
        <taxon>Nematoda</taxon>
        <taxon>Chromadorea</taxon>
        <taxon>Rhabditida</taxon>
        <taxon>Rhabditina</taxon>
        <taxon>Rhabditomorpha</taxon>
        <taxon>Strongyloidea</taxon>
        <taxon>Metastrongylidae</taxon>
        <taxon>Parelaphostrongylus</taxon>
    </lineage>
</organism>